<dbReference type="AlphaFoldDB" id="A0A1V4BNZ5"/>
<organism evidence="2 3">
    <name type="scientific">Microcystis aeruginosa KW</name>
    <dbReference type="NCBI Taxonomy" id="1960155"/>
    <lineage>
        <taxon>Bacteria</taxon>
        <taxon>Bacillati</taxon>
        <taxon>Cyanobacteriota</taxon>
        <taxon>Cyanophyceae</taxon>
        <taxon>Oscillatoriophycideae</taxon>
        <taxon>Chroococcales</taxon>
        <taxon>Microcystaceae</taxon>
        <taxon>Microcystis</taxon>
    </lineage>
</organism>
<evidence type="ECO:0000313" key="2">
    <source>
        <dbReference type="EMBL" id="OPF15569.1"/>
    </source>
</evidence>
<reference evidence="2 3" key="1">
    <citation type="submission" date="2017-02" db="EMBL/GenBank/DDBJ databases">
        <title>Genome sequence of Microcystis aeruginosa KW.</title>
        <authorList>
            <person name="Oh H.-M."/>
            <person name="Ahn C.-Y."/>
            <person name="Jeong H."/>
            <person name="Srivastava A."/>
            <person name="Lee H.-G."/>
            <person name="Kang S.-R."/>
        </authorList>
    </citation>
    <scope>NUCLEOTIDE SEQUENCE [LARGE SCALE GENOMIC DNA]</scope>
    <source>
        <strain evidence="2 3">KW</strain>
    </source>
</reference>
<dbReference type="Proteomes" id="UP000189835">
    <property type="component" value="Unassembled WGS sequence"/>
</dbReference>
<evidence type="ECO:0000256" key="1">
    <source>
        <dbReference type="SAM" id="Phobius"/>
    </source>
</evidence>
<accession>A0A1V4BNZ5</accession>
<comment type="caution">
    <text evidence="2">The sequence shown here is derived from an EMBL/GenBank/DDBJ whole genome shotgun (WGS) entry which is preliminary data.</text>
</comment>
<keyword evidence="1" id="KW-1133">Transmembrane helix</keyword>
<name>A0A1V4BNZ5_MICAE</name>
<proteinExistence type="predicted"/>
<sequence length="60" mass="6406">MVFTPLSSWGDVKKVAVGYVGFPVLAVGCVGFPVLAVGYVGFRASTQPTVLLPTLHFYMN</sequence>
<keyword evidence="1" id="KW-0472">Membrane</keyword>
<dbReference type="EMBL" id="MVGR01000005">
    <property type="protein sequence ID" value="OPF15569.1"/>
    <property type="molecule type" value="Genomic_DNA"/>
</dbReference>
<evidence type="ECO:0000313" key="3">
    <source>
        <dbReference type="Proteomes" id="UP000189835"/>
    </source>
</evidence>
<protein>
    <submittedName>
        <fullName evidence="2">Uncharacterized protein</fullName>
    </submittedName>
</protein>
<gene>
    <name evidence="2" type="ORF">B1L04_24140</name>
</gene>
<keyword evidence="1" id="KW-0812">Transmembrane</keyword>
<feature type="transmembrane region" description="Helical" evidence="1">
    <location>
        <begin position="20"/>
        <end position="42"/>
    </location>
</feature>